<dbReference type="Proteomes" id="UP000194360">
    <property type="component" value="Unassembled WGS sequence"/>
</dbReference>
<evidence type="ECO:0000256" key="1">
    <source>
        <dbReference type="SAM" id="MobiDB-lite"/>
    </source>
</evidence>
<organism evidence="2 3">
    <name type="scientific">Pseudonocardia autotrophica</name>
    <name type="common">Amycolata autotrophica</name>
    <name type="synonym">Nocardia autotrophica</name>
    <dbReference type="NCBI Taxonomy" id="2074"/>
    <lineage>
        <taxon>Bacteria</taxon>
        <taxon>Bacillati</taxon>
        <taxon>Actinomycetota</taxon>
        <taxon>Actinomycetes</taxon>
        <taxon>Pseudonocardiales</taxon>
        <taxon>Pseudonocardiaceae</taxon>
        <taxon>Pseudonocardia</taxon>
    </lineage>
</organism>
<dbReference type="EMBL" id="MIGB01000002">
    <property type="protein sequence ID" value="OSY43511.1"/>
    <property type="molecule type" value="Genomic_DNA"/>
</dbReference>
<reference evidence="2 3" key="1">
    <citation type="submission" date="2016-09" db="EMBL/GenBank/DDBJ databases">
        <title>Pseudonocardia autotrophica DSM535, a candidate organism with high potential of specific P450 cytochromes.</title>
        <authorList>
            <person name="Grumaz C."/>
            <person name="Vainshtein Y."/>
            <person name="Kirstahler P."/>
            <person name="Sohn K."/>
        </authorList>
    </citation>
    <scope>NUCLEOTIDE SEQUENCE [LARGE SCALE GENOMIC DNA]</scope>
    <source>
        <strain evidence="2 3">DSM 535</strain>
    </source>
</reference>
<evidence type="ECO:0000313" key="2">
    <source>
        <dbReference type="EMBL" id="OSY43511.1"/>
    </source>
</evidence>
<accession>A0A1Y2N8I8</accession>
<evidence type="ECO:0008006" key="4">
    <source>
        <dbReference type="Google" id="ProtNLM"/>
    </source>
</evidence>
<feature type="region of interest" description="Disordered" evidence="1">
    <location>
        <begin position="1"/>
        <end position="44"/>
    </location>
</feature>
<comment type="caution">
    <text evidence="2">The sequence shown here is derived from an EMBL/GenBank/DDBJ whole genome shotgun (WGS) entry which is preliminary data.</text>
</comment>
<gene>
    <name evidence="2" type="ORF">BG845_00454</name>
</gene>
<proteinExistence type="predicted"/>
<dbReference type="STRING" id="2074.BG845_00454"/>
<dbReference type="RefSeq" id="WP_232021219.1">
    <property type="nucleotide sequence ID" value="NZ_AP018920.1"/>
</dbReference>
<name>A0A1Y2N8I8_PSEAH</name>
<sequence>MAGRRARRPRPSERGRGRPVAPPLGSGTITSRENARDGEWNVRRVPGGNDVKTYRCPGCEQLLPSGTPHVVAWPADGTGGVEDRRHWHLPCWNARDRRRPGFRRH</sequence>
<protein>
    <recommendedName>
        <fullName evidence="4">ATP/GTP-binding protein</fullName>
    </recommendedName>
</protein>
<evidence type="ECO:0000313" key="3">
    <source>
        <dbReference type="Proteomes" id="UP000194360"/>
    </source>
</evidence>
<dbReference type="AlphaFoldDB" id="A0A1Y2N8I8"/>
<keyword evidence="3" id="KW-1185">Reference proteome</keyword>
<feature type="compositionally biased region" description="Basic and acidic residues" evidence="1">
    <location>
        <begin position="33"/>
        <end position="42"/>
    </location>
</feature>